<feature type="region of interest" description="Disordered" evidence="1">
    <location>
        <begin position="120"/>
        <end position="169"/>
    </location>
</feature>
<sequence>MTESDAQRDMSSSLPGRRQVRHRGLLAGAALAVLVVGAAAGAGGVRVAQNWQPRSVMLLQPTAIERLQPGGPSAVRGNVAEIFGHMFVVEDGSGRALVDLGPRGDDGDVVTKGETVTIQGMFDQGDRPRSDRLACRRPYRGLRSSAASPSRRTTSAARRAPAPADGCTAAAAAATPAALSALSKSRMDRNQETRMSEDRLKMSGKIVHVFAHRFVVQTLNGAVLADLTPYGAGRVKLRIGADVVLEGEQKPSELKVTRFSCDGASVTIEHKKPDHHHHEPADPATAIEAARAAGFEPMGAPRRKPKHFELDGRRNGETYELHVELGGRIRKAKLVSGGQEAT</sequence>
<dbReference type="EMBL" id="JAFICZ010000001">
    <property type="protein sequence ID" value="MBP1291282.1"/>
    <property type="molecule type" value="Genomic_DNA"/>
</dbReference>
<evidence type="ECO:0000313" key="2">
    <source>
        <dbReference type="EMBL" id="MBP1291282.1"/>
    </source>
</evidence>
<dbReference type="RefSeq" id="WP_244980818.1">
    <property type="nucleotide sequence ID" value="NZ_JAFICZ010000001.1"/>
</dbReference>
<evidence type="ECO:0000313" key="3">
    <source>
        <dbReference type="Proteomes" id="UP000673383"/>
    </source>
</evidence>
<protein>
    <submittedName>
        <fullName evidence="2">Uncharacterized protein YdeI (BOF family)</fullName>
    </submittedName>
</protein>
<gene>
    <name evidence="2" type="ORF">JOH49_001035</name>
</gene>
<dbReference type="SUPFAM" id="SSF101756">
    <property type="entry name" value="Hypothetical protein YgiW"/>
    <property type="match status" value="1"/>
</dbReference>
<dbReference type="AlphaFoldDB" id="A0A8I1Y286"/>
<dbReference type="InterPro" id="IPR036700">
    <property type="entry name" value="BOBF_sf"/>
</dbReference>
<feature type="compositionally biased region" description="Low complexity" evidence="1">
    <location>
        <begin position="143"/>
        <end position="169"/>
    </location>
</feature>
<feature type="compositionally biased region" description="Basic and acidic residues" evidence="1">
    <location>
        <begin position="124"/>
        <end position="134"/>
    </location>
</feature>
<dbReference type="Proteomes" id="UP000673383">
    <property type="component" value="Unassembled WGS sequence"/>
</dbReference>
<organism evidence="2 3">
    <name type="scientific">Bradyrhizobium elkanii</name>
    <dbReference type="NCBI Taxonomy" id="29448"/>
    <lineage>
        <taxon>Bacteria</taxon>
        <taxon>Pseudomonadati</taxon>
        <taxon>Pseudomonadota</taxon>
        <taxon>Alphaproteobacteria</taxon>
        <taxon>Hyphomicrobiales</taxon>
        <taxon>Nitrobacteraceae</taxon>
        <taxon>Bradyrhizobium</taxon>
    </lineage>
</organism>
<evidence type="ECO:0000256" key="1">
    <source>
        <dbReference type="SAM" id="MobiDB-lite"/>
    </source>
</evidence>
<reference evidence="2" key="1">
    <citation type="submission" date="2021-02" db="EMBL/GenBank/DDBJ databases">
        <title>Genomic Encyclopedia of Type Strains, Phase IV (KMG-V): Genome sequencing to study the core and pangenomes of soil and plant-associated prokaryotes.</title>
        <authorList>
            <person name="Whitman W."/>
        </authorList>
    </citation>
    <scope>NUCLEOTIDE SEQUENCE</scope>
    <source>
        <strain evidence="2">USDA 406</strain>
    </source>
</reference>
<comment type="caution">
    <text evidence="2">The sequence shown here is derived from an EMBL/GenBank/DDBJ whole genome shotgun (WGS) entry which is preliminary data.</text>
</comment>
<proteinExistence type="predicted"/>
<accession>A0A8I1Y286</accession>
<name>A0A8I1Y286_BRAEL</name>